<dbReference type="Gene3D" id="3.10.180.10">
    <property type="entry name" value="2,3-Dihydroxybiphenyl 1,2-Dioxygenase, domain 1"/>
    <property type="match status" value="1"/>
</dbReference>
<dbReference type="EMBL" id="CP096983">
    <property type="protein sequence ID" value="URZ09453.1"/>
    <property type="molecule type" value="Genomic_DNA"/>
</dbReference>
<dbReference type="STRING" id="84029.CROST_32950"/>
<evidence type="ECO:0000313" key="2">
    <source>
        <dbReference type="Proteomes" id="UP000190951"/>
    </source>
</evidence>
<dbReference type="CDD" id="cd06588">
    <property type="entry name" value="PhnB_like"/>
    <property type="match status" value="1"/>
</dbReference>
<dbReference type="Proteomes" id="UP000190951">
    <property type="component" value="Chromosome"/>
</dbReference>
<organism evidence="1 2">
    <name type="scientific">Clostridium felsineum</name>
    <dbReference type="NCBI Taxonomy" id="36839"/>
    <lineage>
        <taxon>Bacteria</taxon>
        <taxon>Bacillati</taxon>
        <taxon>Bacillota</taxon>
        <taxon>Clostridia</taxon>
        <taxon>Eubacteriales</taxon>
        <taxon>Clostridiaceae</taxon>
        <taxon>Clostridium</taxon>
    </lineage>
</organism>
<proteinExistence type="predicted"/>
<dbReference type="InterPro" id="IPR028973">
    <property type="entry name" value="PhnB-like"/>
</dbReference>
<dbReference type="SUPFAM" id="SSF54593">
    <property type="entry name" value="Glyoxalase/Bleomycin resistance protein/Dihydroxybiphenyl dioxygenase"/>
    <property type="match status" value="1"/>
</dbReference>
<dbReference type="Pfam" id="PF06983">
    <property type="entry name" value="3-dmu-9_3-mt"/>
    <property type="match status" value="1"/>
</dbReference>
<evidence type="ECO:0000313" key="1">
    <source>
        <dbReference type="EMBL" id="URZ09453.1"/>
    </source>
</evidence>
<dbReference type="KEGG" id="crw:CROST_001240"/>
<sequence length="174" mass="20086">MKINNGSEKVRKDYTEKIVPHLWFNNEAEEAANFYVSIFKNSKILNISYYGEAGAEVSSMSKGNVMTVQYEIEGQKFIALNGGPVFNFTPAISFFVNCDNQDEVDELWNKLSDGGEEVQCGWLKDKYGISWQIVPTELERILERCNSEDSEKVMKELFKMKKIDVKKLKQVYLR</sequence>
<name>A0A1S8MAD9_9CLOT</name>
<reference evidence="1 2" key="1">
    <citation type="submission" date="2022-04" db="EMBL/GenBank/DDBJ databases">
        <title>Genome sequence of C. roseum typestrain.</title>
        <authorList>
            <person name="Poehlein A."/>
            <person name="Schoch T."/>
            <person name="Duerre P."/>
            <person name="Daniel R."/>
        </authorList>
    </citation>
    <scope>NUCLEOTIDE SEQUENCE [LARGE SCALE GENOMIC DNA]</scope>
    <source>
        <strain evidence="1 2">DSM 7320</strain>
    </source>
</reference>
<protein>
    <submittedName>
        <fullName evidence="1">Uncharacterized protein</fullName>
    </submittedName>
</protein>
<accession>A0A1S8MAD9</accession>
<dbReference type="AlphaFoldDB" id="A0A1S8MAD9"/>
<dbReference type="PIRSF" id="PIRSF021700">
    <property type="entry name" value="3_dmu_93_MTrfase"/>
    <property type="match status" value="1"/>
</dbReference>
<keyword evidence="2" id="KW-1185">Reference proteome</keyword>
<gene>
    <name evidence="1" type="ORF">CROST_001240</name>
</gene>
<dbReference type="RefSeq" id="WP_077833565.1">
    <property type="nucleotide sequence ID" value="NZ_CP096983.1"/>
</dbReference>
<dbReference type="PANTHER" id="PTHR33990">
    <property type="entry name" value="PROTEIN YJDN-RELATED"/>
    <property type="match status" value="1"/>
</dbReference>
<dbReference type="InterPro" id="IPR009725">
    <property type="entry name" value="3_dmu_93_MTrfase"/>
</dbReference>
<dbReference type="InterPro" id="IPR029068">
    <property type="entry name" value="Glyas_Bleomycin-R_OHBP_Dase"/>
</dbReference>